<name>A0AAE0KNN4_9CHLO</name>
<sequence length="211" mass="23758">MTFSMFHQILKECVDVQTDVESRLCMKKLLEVLCALQTPNVPAQFALDALTNALNTLHRGPLESKSGLPKEKYMKYMQRELNNFLSNLKLNKLNNKLNKKNIGSAHKCHLLQVSTAPPFSIEQAEENDKQKTPEATDDNEQTTDENEPPSDQEDNDENEETDDEASIDNHAEVEAPGDANVGSVTEQANRILHMLRSEGFIPTPERLHTDT</sequence>
<dbReference type="EMBL" id="LGRX02022860">
    <property type="protein sequence ID" value="KAK3255152.1"/>
    <property type="molecule type" value="Genomic_DNA"/>
</dbReference>
<comment type="caution">
    <text evidence="2">The sequence shown here is derived from an EMBL/GenBank/DDBJ whole genome shotgun (WGS) entry which is preliminary data.</text>
</comment>
<feature type="region of interest" description="Disordered" evidence="1">
    <location>
        <begin position="123"/>
        <end position="186"/>
    </location>
</feature>
<keyword evidence="3" id="KW-1185">Reference proteome</keyword>
<proteinExistence type="predicted"/>
<feature type="compositionally biased region" description="Acidic residues" evidence="1">
    <location>
        <begin position="135"/>
        <end position="166"/>
    </location>
</feature>
<protein>
    <submittedName>
        <fullName evidence="2">Uncharacterized protein</fullName>
    </submittedName>
</protein>
<gene>
    <name evidence="2" type="ORF">CYMTET_35625</name>
</gene>
<evidence type="ECO:0000313" key="3">
    <source>
        <dbReference type="Proteomes" id="UP001190700"/>
    </source>
</evidence>
<organism evidence="2 3">
    <name type="scientific">Cymbomonas tetramitiformis</name>
    <dbReference type="NCBI Taxonomy" id="36881"/>
    <lineage>
        <taxon>Eukaryota</taxon>
        <taxon>Viridiplantae</taxon>
        <taxon>Chlorophyta</taxon>
        <taxon>Pyramimonadophyceae</taxon>
        <taxon>Pyramimonadales</taxon>
        <taxon>Pyramimonadaceae</taxon>
        <taxon>Cymbomonas</taxon>
    </lineage>
</organism>
<dbReference type="AlphaFoldDB" id="A0AAE0KNN4"/>
<reference evidence="2 3" key="1">
    <citation type="journal article" date="2015" name="Genome Biol. Evol.">
        <title>Comparative Genomics of a Bacterivorous Green Alga Reveals Evolutionary Causalities and Consequences of Phago-Mixotrophic Mode of Nutrition.</title>
        <authorList>
            <person name="Burns J.A."/>
            <person name="Paasch A."/>
            <person name="Narechania A."/>
            <person name="Kim E."/>
        </authorList>
    </citation>
    <scope>NUCLEOTIDE SEQUENCE [LARGE SCALE GENOMIC DNA]</scope>
    <source>
        <strain evidence="2 3">PLY_AMNH</strain>
    </source>
</reference>
<evidence type="ECO:0000313" key="2">
    <source>
        <dbReference type="EMBL" id="KAK3255152.1"/>
    </source>
</evidence>
<dbReference type="Proteomes" id="UP001190700">
    <property type="component" value="Unassembled WGS sequence"/>
</dbReference>
<accession>A0AAE0KNN4</accession>
<evidence type="ECO:0000256" key="1">
    <source>
        <dbReference type="SAM" id="MobiDB-lite"/>
    </source>
</evidence>